<proteinExistence type="inferred from homology"/>
<feature type="binding site" evidence="7">
    <location>
        <position position="50"/>
    </location>
    <ligand>
        <name>NADP(+)</name>
        <dbReference type="ChEBI" id="CHEBI:58349"/>
    </ligand>
</feature>
<comment type="pathway">
    <text evidence="1 7">Carbohydrate degradation; pentose phosphate pathway; D-ribulose 5-phosphate from D-glucose 6-phosphate (oxidative stage): step 1/3.</text>
</comment>
<gene>
    <name evidence="7" type="primary">zwf</name>
    <name evidence="11" type="ORF">HLB09_03375</name>
</gene>
<dbReference type="PIRSF" id="PIRSF000110">
    <property type="entry name" value="G6PD"/>
    <property type="match status" value="1"/>
</dbReference>
<keyword evidence="4 7" id="KW-0521">NADP</keyword>
<dbReference type="AlphaFoldDB" id="A0A849BHU8"/>
<evidence type="ECO:0000256" key="7">
    <source>
        <dbReference type="HAMAP-Rule" id="MF_00966"/>
    </source>
</evidence>
<dbReference type="Proteomes" id="UP000555552">
    <property type="component" value="Unassembled WGS sequence"/>
</dbReference>
<dbReference type="RefSeq" id="WP_171201994.1">
    <property type="nucleotide sequence ID" value="NZ_BAAANP010000034.1"/>
</dbReference>
<dbReference type="GO" id="GO:0050661">
    <property type="term" value="F:NADP binding"/>
    <property type="evidence" value="ECO:0007669"/>
    <property type="project" value="UniProtKB-UniRule"/>
</dbReference>
<dbReference type="SUPFAM" id="SSF55347">
    <property type="entry name" value="Glyceraldehyde-3-phosphate dehydrogenase-like, C-terminal domain"/>
    <property type="match status" value="1"/>
</dbReference>
<feature type="region of interest" description="Disordered" evidence="8">
    <location>
        <begin position="470"/>
        <end position="489"/>
    </location>
</feature>
<dbReference type="GO" id="GO:0005829">
    <property type="term" value="C:cytosol"/>
    <property type="evidence" value="ECO:0007669"/>
    <property type="project" value="TreeGrafter"/>
</dbReference>
<name>A0A849BHU8_9ACTN</name>
<dbReference type="GO" id="GO:0009051">
    <property type="term" value="P:pentose-phosphate shunt, oxidative branch"/>
    <property type="evidence" value="ECO:0007669"/>
    <property type="project" value="TreeGrafter"/>
</dbReference>
<feature type="active site" description="Proton acceptor" evidence="7">
    <location>
        <position position="246"/>
    </location>
</feature>
<evidence type="ECO:0000256" key="5">
    <source>
        <dbReference type="ARBA" id="ARBA00023002"/>
    </source>
</evidence>
<reference evidence="11 12" key="1">
    <citation type="submission" date="2020-05" db="EMBL/GenBank/DDBJ databases">
        <title>MicrobeNet Type strains.</title>
        <authorList>
            <person name="Nicholson A.C."/>
        </authorList>
    </citation>
    <scope>NUCLEOTIDE SEQUENCE [LARGE SCALE GENOMIC DNA]</scope>
    <source>
        <strain evidence="11 12">JCM 14547</strain>
    </source>
</reference>
<dbReference type="PRINTS" id="PR00079">
    <property type="entry name" value="G6PDHDRGNASE"/>
</dbReference>
<dbReference type="InterPro" id="IPR022674">
    <property type="entry name" value="G6P_DH_NAD-bd"/>
</dbReference>
<feature type="binding site" evidence="7">
    <location>
        <position position="241"/>
    </location>
    <ligand>
        <name>substrate</name>
    </ligand>
</feature>
<comment type="similarity">
    <text evidence="2 7">Belongs to the glucose-6-phosphate dehydrogenase family.</text>
</comment>
<keyword evidence="12" id="KW-1185">Reference proteome</keyword>
<dbReference type="InterPro" id="IPR036291">
    <property type="entry name" value="NAD(P)-bd_dom_sf"/>
</dbReference>
<keyword evidence="6 7" id="KW-0119">Carbohydrate metabolism</keyword>
<feature type="binding site" evidence="7">
    <location>
        <position position="154"/>
    </location>
    <ligand>
        <name>NADP(+)</name>
        <dbReference type="ChEBI" id="CHEBI:58349"/>
    </ligand>
</feature>
<dbReference type="PANTHER" id="PTHR23429">
    <property type="entry name" value="GLUCOSE-6-PHOSPHATE 1-DEHYDROGENASE G6PD"/>
    <property type="match status" value="1"/>
</dbReference>
<feature type="binding site" evidence="7">
    <location>
        <position position="188"/>
    </location>
    <ligand>
        <name>substrate</name>
    </ligand>
</feature>
<protein>
    <recommendedName>
        <fullName evidence="7">Glucose-6-phosphate 1-dehydrogenase</fullName>
        <shortName evidence="7">G6PD</shortName>
        <ecNumber evidence="7">1.1.1.49</ecNumber>
    </recommendedName>
</protein>
<accession>A0A849BHU8</accession>
<evidence type="ECO:0000256" key="4">
    <source>
        <dbReference type="ARBA" id="ARBA00022857"/>
    </source>
</evidence>
<dbReference type="InterPro" id="IPR022675">
    <property type="entry name" value="G6P_DH_C"/>
</dbReference>
<evidence type="ECO:0000259" key="10">
    <source>
        <dbReference type="Pfam" id="PF02781"/>
    </source>
</evidence>
<evidence type="ECO:0000256" key="2">
    <source>
        <dbReference type="ARBA" id="ARBA00009975"/>
    </source>
</evidence>
<dbReference type="Pfam" id="PF02781">
    <property type="entry name" value="G6PD_C"/>
    <property type="match status" value="1"/>
</dbReference>
<organism evidence="11 12">
    <name type="scientific">Pseudokineococcus marinus</name>
    <dbReference type="NCBI Taxonomy" id="351215"/>
    <lineage>
        <taxon>Bacteria</taxon>
        <taxon>Bacillati</taxon>
        <taxon>Actinomycetota</taxon>
        <taxon>Actinomycetes</taxon>
        <taxon>Kineosporiales</taxon>
        <taxon>Kineosporiaceae</taxon>
        <taxon>Pseudokineococcus</taxon>
    </lineage>
</organism>
<evidence type="ECO:0000256" key="8">
    <source>
        <dbReference type="SAM" id="MobiDB-lite"/>
    </source>
</evidence>
<dbReference type="UniPathway" id="UPA00115">
    <property type="reaction ID" value="UER00408"/>
</dbReference>
<dbReference type="PROSITE" id="PS00069">
    <property type="entry name" value="G6P_DEHYDROGENASE"/>
    <property type="match status" value="1"/>
</dbReference>
<feature type="binding site" evidence="7">
    <location>
        <begin position="16"/>
        <end position="23"/>
    </location>
    <ligand>
        <name>NADP(+)</name>
        <dbReference type="ChEBI" id="CHEBI:58349"/>
    </ligand>
</feature>
<evidence type="ECO:0000259" key="9">
    <source>
        <dbReference type="Pfam" id="PF00479"/>
    </source>
</evidence>
<feature type="domain" description="Glucose-6-phosphate dehydrogenase NAD-binding" evidence="9">
    <location>
        <begin position="13"/>
        <end position="192"/>
    </location>
</feature>
<dbReference type="Pfam" id="PF00479">
    <property type="entry name" value="G6PD_N"/>
    <property type="match status" value="1"/>
</dbReference>
<dbReference type="SUPFAM" id="SSF51735">
    <property type="entry name" value="NAD(P)-binding Rossmann-fold domains"/>
    <property type="match status" value="1"/>
</dbReference>
<comment type="caution">
    <text evidence="7">Lacks conserved residue(s) required for the propagation of feature annotation.</text>
</comment>
<feature type="binding site" evidence="7">
    <location>
        <position position="222"/>
    </location>
    <ligand>
        <name>substrate</name>
    </ligand>
</feature>
<comment type="function">
    <text evidence="7">Catalyzes the oxidation of glucose 6-phosphate to 6-phosphogluconolactone.</text>
</comment>
<dbReference type="InterPro" id="IPR001282">
    <property type="entry name" value="G6P_DH"/>
</dbReference>
<feature type="binding site" evidence="7">
    <location>
        <position position="184"/>
    </location>
    <ligand>
        <name>substrate</name>
    </ligand>
</feature>
<keyword evidence="5 7" id="KW-0560">Oxidoreductase</keyword>
<evidence type="ECO:0000313" key="11">
    <source>
        <dbReference type="EMBL" id="NNH22141.1"/>
    </source>
</evidence>
<feature type="domain" description="Glucose-6-phosphate dehydrogenase C-terminal" evidence="10">
    <location>
        <begin position="196"/>
        <end position="465"/>
    </location>
</feature>
<evidence type="ECO:0000256" key="1">
    <source>
        <dbReference type="ARBA" id="ARBA00004937"/>
    </source>
</evidence>
<dbReference type="Gene3D" id="3.30.360.10">
    <property type="entry name" value="Dihydrodipicolinate Reductase, domain 2"/>
    <property type="match status" value="1"/>
</dbReference>
<evidence type="ECO:0000256" key="6">
    <source>
        <dbReference type="ARBA" id="ARBA00023277"/>
    </source>
</evidence>
<dbReference type="InterPro" id="IPR019796">
    <property type="entry name" value="G6P_DH_AS"/>
</dbReference>
<dbReference type="PANTHER" id="PTHR23429:SF0">
    <property type="entry name" value="GLUCOSE-6-PHOSPHATE 1-DEHYDROGENASE"/>
    <property type="match status" value="1"/>
</dbReference>
<dbReference type="EC" id="1.1.1.49" evidence="7"/>
<dbReference type="GO" id="GO:0004345">
    <property type="term" value="F:glucose-6-phosphate dehydrogenase activity"/>
    <property type="evidence" value="ECO:0007669"/>
    <property type="project" value="UniProtKB-UniRule"/>
</dbReference>
<dbReference type="Gene3D" id="3.40.50.720">
    <property type="entry name" value="NAD(P)-binding Rossmann-like Domain"/>
    <property type="match status" value="1"/>
</dbReference>
<sequence>MSDATTPPPTVFVLYGATGDLARRMVLPAFYDLACRGLMPEDWRLVGNGRGDVAHEDFRGHVREVLEEFGPHPDEGPWDDFSSRLLFAGGGFKTDDPGSLLDVIAHARSDMSGGTGERAHLVHYLAIPPKAFPETTRAIGEHDLADGATVVYEKPFGTSPDDFAELDHLVHEVLDEQQVFRIDHFLGKEGTQDLHVLRFGNALFGSAWSRDVVEQVQVDVPESLDVADRAEFYDATGAVLDMLVTHLFQVTAEVAMEPPASSSPEDLQAAREEVLAAVRPLSKDDVVLGQFEGYRDIEGVDDDSTTDTFVAARVWVDTDRWHGVPFLLRTGKRMGGDAQRVSLVLRRPDPTPLTHLPEGGDVLTFDLSGPGALDVGLVLKKPGPEMALTATSAHLSLTDVEGGHPLPPYAALLLDVLRGDRSLFTSSEGLASAWSRVRPLLEDRPEVQPYAPGSWGPAAADELAGPRGWLVGADERREGGGEDQGPAGS</sequence>
<dbReference type="HAMAP" id="MF_00966">
    <property type="entry name" value="G6PD"/>
    <property type="match status" value="1"/>
</dbReference>
<comment type="caution">
    <text evidence="11">The sequence shown here is derived from an EMBL/GenBank/DDBJ whole genome shotgun (WGS) entry which is preliminary data.</text>
</comment>
<comment type="catalytic activity">
    <reaction evidence="7">
        <text>D-glucose 6-phosphate + NADP(+) = 6-phospho-D-glucono-1,5-lactone + NADPH + H(+)</text>
        <dbReference type="Rhea" id="RHEA:15841"/>
        <dbReference type="ChEBI" id="CHEBI:15378"/>
        <dbReference type="ChEBI" id="CHEBI:57783"/>
        <dbReference type="ChEBI" id="CHEBI:57955"/>
        <dbReference type="ChEBI" id="CHEBI:58349"/>
        <dbReference type="ChEBI" id="CHEBI:61548"/>
        <dbReference type="EC" id="1.1.1.49"/>
    </reaction>
</comment>
<dbReference type="GO" id="GO:0006006">
    <property type="term" value="P:glucose metabolic process"/>
    <property type="evidence" value="ECO:0007669"/>
    <property type="project" value="UniProtKB-KW"/>
</dbReference>
<evidence type="ECO:0000256" key="3">
    <source>
        <dbReference type="ARBA" id="ARBA00022526"/>
    </source>
</evidence>
<keyword evidence="3 7" id="KW-0313">Glucose metabolism</keyword>
<evidence type="ECO:0000313" key="12">
    <source>
        <dbReference type="Proteomes" id="UP000555552"/>
    </source>
</evidence>
<feature type="binding site" evidence="7">
    <location>
        <position position="332"/>
    </location>
    <ligand>
        <name>substrate</name>
    </ligand>
</feature>
<dbReference type="EMBL" id="JABEMA010000022">
    <property type="protein sequence ID" value="NNH22141.1"/>
    <property type="molecule type" value="Genomic_DNA"/>
</dbReference>